<accession>A0A4P6XS64</accession>
<dbReference type="EMBL" id="CP034459">
    <property type="protein sequence ID" value="QBM88968.1"/>
    <property type="molecule type" value="Genomic_DNA"/>
</dbReference>
<dbReference type="GO" id="GO:0008233">
    <property type="term" value="F:peptidase activity"/>
    <property type="evidence" value="ECO:0007669"/>
    <property type="project" value="UniProtKB-KW"/>
</dbReference>
<gene>
    <name evidence="1" type="primary">MPUL0D00250</name>
    <name evidence="1" type="ORF">METSCH_D00250</name>
</gene>
<reference evidence="2" key="1">
    <citation type="submission" date="2019-03" db="EMBL/GenBank/DDBJ databases">
        <title>Snf2 controls pulcherriminic acid biosynthesis and connects pigmentation and antifungal activity of the yeast Metschnikowia pulcherrima.</title>
        <authorList>
            <person name="Gore-Lloyd D."/>
            <person name="Sumann I."/>
            <person name="Brachmann A.O."/>
            <person name="Schneeberger K."/>
            <person name="Ortiz-Merino R.A."/>
            <person name="Moreno-Beltran M."/>
            <person name="Schlaefli M."/>
            <person name="Kirner P."/>
            <person name="Santos Kron A."/>
            <person name="Wolfe K.H."/>
            <person name="Piel J."/>
            <person name="Ahrens C.H."/>
            <person name="Henk D."/>
            <person name="Freimoser F.M."/>
        </authorList>
    </citation>
    <scope>NUCLEOTIDE SEQUENCE [LARGE SCALE GENOMIC DNA]</scope>
    <source>
        <strain evidence="2">APC 1.2</strain>
    </source>
</reference>
<evidence type="ECO:0000313" key="1">
    <source>
        <dbReference type="EMBL" id="QBM88968.1"/>
    </source>
</evidence>
<dbReference type="Pfam" id="PF11093">
    <property type="entry name" value="Mitochondr_Som1"/>
    <property type="match status" value="1"/>
</dbReference>
<keyword evidence="2" id="KW-1185">Reference proteome</keyword>
<dbReference type="GO" id="GO:0006508">
    <property type="term" value="P:proteolysis"/>
    <property type="evidence" value="ECO:0007669"/>
    <property type="project" value="UniProtKB-KW"/>
</dbReference>
<dbReference type="GO" id="GO:0042720">
    <property type="term" value="C:mitochondrial inner membrane peptidase complex"/>
    <property type="evidence" value="ECO:0007669"/>
    <property type="project" value="InterPro"/>
</dbReference>
<protein>
    <submittedName>
        <fullName evidence="1">Inner membrane protease subunit SOM1</fullName>
    </submittedName>
</protein>
<organism evidence="1 2">
    <name type="scientific">Metschnikowia aff. pulcherrima</name>
    <dbReference type="NCBI Taxonomy" id="2163413"/>
    <lineage>
        <taxon>Eukaryota</taxon>
        <taxon>Fungi</taxon>
        <taxon>Dikarya</taxon>
        <taxon>Ascomycota</taxon>
        <taxon>Saccharomycotina</taxon>
        <taxon>Pichiomycetes</taxon>
        <taxon>Metschnikowiaceae</taxon>
        <taxon>Metschnikowia</taxon>
    </lineage>
</organism>
<dbReference type="Proteomes" id="UP000292447">
    <property type="component" value="Chromosome IV"/>
</dbReference>
<dbReference type="AlphaFoldDB" id="A0A4P6XS64"/>
<name>A0A4P6XS64_9ASCO</name>
<proteinExistence type="predicted"/>
<sequence>MSPPTPVRTWPEVQSIYKEQLSNPQKYQCSLKSLTQLECTFKISPSNSVMETICIPFKRTFQRCLQPYTKVVDGKKVKGERWINIETTNPQTNEPIKTKYNDEILRFLRAEIDLAKWLEGQTEDGD</sequence>
<keyword evidence="1" id="KW-0378">Hydrolase</keyword>
<evidence type="ECO:0000313" key="2">
    <source>
        <dbReference type="Proteomes" id="UP000292447"/>
    </source>
</evidence>
<dbReference type="InterPro" id="IPR024645">
    <property type="entry name" value="Mitochondr_Som1"/>
</dbReference>
<keyword evidence="1" id="KW-0645">Protease</keyword>